<reference evidence="1 2" key="1">
    <citation type="journal article" date="2022" name="Hortic Res">
        <title>A haplotype resolved chromosomal level avocado genome allows analysis of novel avocado genes.</title>
        <authorList>
            <person name="Nath O."/>
            <person name="Fletcher S.J."/>
            <person name="Hayward A."/>
            <person name="Shaw L.M."/>
            <person name="Masouleh A.K."/>
            <person name="Furtado A."/>
            <person name="Henry R.J."/>
            <person name="Mitter N."/>
        </authorList>
    </citation>
    <scope>NUCLEOTIDE SEQUENCE [LARGE SCALE GENOMIC DNA]</scope>
    <source>
        <strain evidence="2">cv. Hass</strain>
    </source>
</reference>
<dbReference type="Proteomes" id="UP001234297">
    <property type="component" value="Chromosome 7"/>
</dbReference>
<sequence>MIVESTDMDFNTFSSITGWIVLLSWSFKTHLSIAVDRLSPGQSLTGNQTVISEGGLFELGFFTPGNSHNYYIGIWHKKIQVRTVVWVANREAPLPNTSSELKIAEDGNLVLMNSSKIPIWSTNSTSIVSNSTVAVLLDTGNLVLRDVSDSFSVIWQSFDYPTDTWMPGGKLGLNKITGHIMRLTSWKSSEDPSPGPFSLELDTNGTVEFLLLWNRTQQYWTSGVWNGQYFRLVPETVGLSNPPLESKYNFTYITNNNESYFTHFIEDKSLILRFVLGVSGQYQAFTWVEAIQQWILYWSKPDDQCQLECLNNCSCSAYAFNSGCLIWTGDLLNLVLPSDGVGGVNLYLRLAASERPRSMIREILSILDTRLEGKADMEELDRACRVACWCIQEHEECRPSMRLVVQILEGVQQIGIPPIPNHLVAESISQGQSLSGNKTIVSQGGIFELGFFTPGNSQNYYIGIWYKRIQKQTVVWVANRETPLPNTSSELRIAEDGNLVLMNSSKIPIWSTNSTSIVSNSTVAVLLDTGNLVLRDGLDSSSVIWQSFEHPTDTWLPEGKIGVNKNTGEIMRLTSWRASDDPSPGPFSLELDTNETIQFLLMWNGSQRYWASGAWNGQYFSLIPESTALNSPALSNRYNFSFISTVNESYFTYLIKERSIVIRFVMDLSSGKIQTLTWLEPSQQWMMFWSQPTDQCDVYSLCGAFGSCNSKTLPFCTCLRGFEPRSLKDWSSKDWNGGCVRKTQLQCVSNSSVSGQKDGFFMTHNVKLPVNSLTVSVNSADECELVCLNNCSCTAYAFVGGCLIWMGDLLNVRQLSDGGSTGVGDLYLRLAASELQSSKSKRNANQSQDGTIVPFPFWAASKLNEGELLCILDSSLEGNADIDELDRACRVACWCIQEHEASRPSMGQVVQILEGVLQIDIPPLPCHLHRLVGDQSMTIYYSVVSDQSISDGSNA</sequence>
<accession>A0ACC2LBY5</accession>
<keyword evidence="2" id="KW-1185">Reference proteome</keyword>
<dbReference type="EMBL" id="CM056815">
    <property type="protein sequence ID" value="KAJ8630833.1"/>
    <property type="molecule type" value="Genomic_DNA"/>
</dbReference>
<proteinExistence type="predicted"/>
<name>A0ACC2LBY5_PERAE</name>
<gene>
    <name evidence="1" type="ORF">MRB53_024156</name>
</gene>
<evidence type="ECO:0000313" key="2">
    <source>
        <dbReference type="Proteomes" id="UP001234297"/>
    </source>
</evidence>
<comment type="caution">
    <text evidence="1">The sequence shown here is derived from an EMBL/GenBank/DDBJ whole genome shotgun (WGS) entry which is preliminary data.</text>
</comment>
<evidence type="ECO:0000313" key="1">
    <source>
        <dbReference type="EMBL" id="KAJ8630833.1"/>
    </source>
</evidence>
<protein>
    <submittedName>
        <fullName evidence="1">Uncharacterized protein</fullName>
    </submittedName>
</protein>
<organism evidence="1 2">
    <name type="scientific">Persea americana</name>
    <name type="common">Avocado</name>
    <dbReference type="NCBI Taxonomy" id="3435"/>
    <lineage>
        <taxon>Eukaryota</taxon>
        <taxon>Viridiplantae</taxon>
        <taxon>Streptophyta</taxon>
        <taxon>Embryophyta</taxon>
        <taxon>Tracheophyta</taxon>
        <taxon>Spermatophyta</taxon>
        <taxon>Magnoliopsida</taxon>
        <taxon>Magnoliidae</taxon>
        <taxon>Laurales</taxon>
        <taxon>Lauraceae</taxon>
        <taxon>Persea</taxon>
    </lineage>
</organism>